<geneLocation type="plasmid" evidence="5 6">
    <name>pRgalR602c</name>
</geneLocation>
<organism evidence="5 6">
    <name type="scientific">Rhizobium gallicum bv. gallicum R602sp</name>
    <dbReference type="NCBI Taxonomy" id="1041138"/>
    <lineage>
        <taxon>Bacteria</taxon>
        <taxon>Pseudomonadati</taxon>
        <taxon>Pseudomonadota</taxon>
        <taxon>Alphaproteobacteria</taxon>
        <taxon>Hyphomicrobiales</taxon>
        <taxon>Rhizobiaceae</taxon>
        <taxon>Rhizobium/Agrobacterium group</taxon>
        <taxon>Rhizobium</taxon>
    </lineage>
</organism>
<keyword evidence="2" id="KW-0238">DNA-binding</keyword>
<dbReference type="Gene3D" id="1.10.10.10">
    <property type="entry name" value="Winged helix-like DNA-binding domain superfamily/Winged helix DNA-binding domain"/>
    <property type="match status" value="1"/>
</dbReference>
<dbReference type="SUPFAM" id="SSF46785">
    <property type="entry name" value="Winged helix' DNA-binding domain"/>
    <property type="match status" value="1"/>
</dbReference>
<dbReference type="AlphaFoldDB" id="A0A0B4XHJ1"/>
<evidence type="ECO:0000259" key="4">
    <source>
        <dbReference type="PROSITE" id="PS51118"/>
    </source>
</evidence>
<gene>
    <name evidence="5" type="ORF">RGR602_PC02206</name>
</gene>
<feature type="domain" description="HTH hxlR-type" evidence="4">
    <location>
        <begin position="11"/>
        <end position="107"/>
    </location>
</feature>
<dbReference type="InterPro" id="IPR036527">
    <property type="entry name" value="SCP2_sterol-bd_dom_sf"/>
</dbReference>
<dbReference type="GO" id="GO:0003677">
    <property type="term" value="F:DNA binding"/>
    <property type="evidence" value="ECO:0007669"/>
    <property type="project" value="UniProtKB-KW"/>
</dbReference>
<dbReference type="HOGENOM" id="CLU_076095_1_0_5"/>
<dbReference type="PANTHER" id="PTHR33204">
    <property type="entry name" value="TRANSCRIPTIONAL REGULATOR, MARR FAMILY"/>
    <property type="match status" value="1"/>
</dbReference>
<evidence type="ECO:0000313" key="5">
    <source>
        <dbReference type="EMBL" id="AJD46225.1"/>
    </source>
</evidence>
<evidence type="ECO:0000313" key="6">
    <source>
        <dbReference type="Proteomes" id="UP000031368"/>
    </source>
</evidence>
<evidence type="ECO:0000256" key="2">
    <source>
        <dbReference type="ARBA" id="ARBA00023125"/>
    </source>
</evidence>
<dbReference type="EMBL" id="CP006880">
    <property type="protein sequence ID" value="AJD46225.1"/>
    <property type="molecule type" value="Genomic_DNA"/>
</dbReference>
<dbReference type="Pfam" id="PF01638">
    <property type="entry name" value="HxlR"/>
    <property type="match status" value="1"/>
</dbReference>
<dbReference type="KEGG" id="rga:RGR602_PC02206"/>
<dbReference type="SUPFAM" id="SSF55718">
    <property type="entry name" value="SCP-like"/>
    <property type="match status" value="1"/>
</dbReference>
<dbReference type="Gene3D" id="3.30.1050.10">
    <property type="entry name" value="SCP2 sterol-binding domain"/>
    <property type="match status" value="1"/>
</dbReference>
<protein>
    <submittedName>
        <fullName evidence="5">HxlR family transcriptional regulator protein</fullName>
    </submittedName>
</protein>
<evidence type="ECO:0000256" key="1">
    <source>
        <dbReference type="ARBA" id="ARBA00023015"/>
    </source>
</evidence>
<evidence type="ECO:0000256" key="3">
    <source>
        <dbReference type="ARBA" id="ARBA00023163"/>
    </source>
</evidence>
<keyword evidence="1" id="KW-0805">Transcription regulation</keyword>
<name>A0A0B4XHJ1_9HYPH</name>
<proteinExistence type="predicted"/>
<dbReference type="InterPro" id="IPR036388">
    <property type="entry name" value="WH-like_DNA-bd_sf"/>
</dbReference>
<dbReference type="PANTHER" id="PTHR33204:SF18">
    <property type="entry name" value="TRANSCRIPTIONAL REGULATORY PROTEIN"/>
    <property type="match status" value="1"/>
</dbReference>
<keyword evidence="3" id="KW-0804">Transcription</keyword>
<dbReference type="InterPro" id="IPR036390">
    <property type="entry name" value="WH_DNA-bd_sf"/>
</dbReference>
<dbReference type="RefSeq" id="WP_040116255.1">
    <property type="nucleotide sequence ID" value="NZ_CP006880.1"/>
</dbReference>
<dbReference type="InterPro" id="IPR002577">
    <property type="entry name" value="HTH_HxlR"/>
</dbReference>
<keyword evidence="6" id="KW-1185">Reference proteome</keyword>
<accession>A0A0B4XHJ1</accession>
<dbReference type="PROSITE" id="PS51118">
    <property type="entry name" value="HTH_HXLR"/>
    <property type="match status" value="1"/>
</dbReference>
<sequence length="230" mass="26298">MVERDGYGQFCPVSMASEILCSRWTTLVVREFLCGSTRFNELRRGLPKMSPALLSKRLKELELSGVITVTRSANGMSEYELTAAGEELRPLIIGLGNWAQRWMESRLSLKNLDPSLLMWDMRRSLDTRRLPPRRCTIQFLYPELSAAQKSWWLVVENGKVDLCNFDPGYDVDLLVEGSLRSMTAIWMGLTTIRQETDAETLKLEGDRALARDMQEWLGLSVFAKTPRMRA</sequence>
<dbReference type="Proteomes" id="UP000031368">
    <property type="component" value="Plasmid pRgalR602c"/>
</dbReference>
<reference evidence="5 6" key="1">
    <citation type="submission" date="2013-11" db="EMBL/GenBank/DDBJ databases">
        <title>Complete genome sequence of Rhizobium gallicum bv. gallicum R602.</title>
        <authorList>
            <person name="Bustos P."/>
            <person name="Santamaria R.I."/>
            <person name="Lozano L."/>
            <person name="Acosta J.L."/>
            <person name="Ormeno-Orrillo E."/>
            <person name="Rogel M.A."/>
            <person name="Romero D."/>
            <person name="Cevallos M.A."/>
            <person name="Martinez-Romero E."/>
            <person name="Gonzalez V."/>
        </authorList>
    </citation>
    <scope>NUCLEOTIDE SEQUENCE [LARGE SCALE GENOMIC DNA]</scope>
    <source>
        <strain evidence="5 6">R602</strain>
        <plasmid evidence="5 6">pRgalR602c</plasmid>
    </source>
</reference>
<keyword evidence="5" id="KW-0614">Plasmid</keyword>